<dbReference type="RefSeq" id="WP_198295707.1">
    <property type="nucleotide sequence ID" value="NZ_AONC01000032.1"/>
</dbReference>
<evidence type="ECO:0000313" key="1">
    <source>
        <dbReference type="EMBL" id="EXJ14963.1"/>
    </source>
</evidence>
<dbReference type="eggNOG" id="ENOG502ZASB">
    <property type="taxonomic scope" value="Bacteria"/>
</dbReference>
<proteinExistence type="predicted"/>
<organism evidence="1 2">
    <name type="scientific">Imhoffiella purpurea</name>
    <dbReference type="NCBI Taxonomy" id="1249627"/>
    <lineage>
        <taxon>Bacteria</taxon>
        <taxon>Pseudomonadati</taxon>
        <taxon>Pseudomonadota</taxon>
        <taxon>Gammaproteobacteria</taxon>
        <taxon>Chromatiales</taxon>
        <taxon>Chromatiaceae</taxon>
        <taxon>Imhoffiella</taxon>
    </lineage>
</organism>
<evidence type="ECO:0008006" key="3">
    <source>
        <dbReference type="Google" id="ProtNLM"/>
    </source>
</evidence>
<evidence type="ECO:0000313" key="2">
    <source>
        <dbReference type="Proteomes" id="UP000019460"/>
    </source>
</evidence>
<dbReference type="AlphaFoldDB" id="W9V5Z4"/>
<dbReference type="Gene3D" id="3.40.50.450">
    <property type="match status" value="1"/>
</dbReference>
<sequence>MSAIQFITSGGMASIGGDLTEDEQKSANAIVKSFGEQVRKYALALQVPASLLKVQQCTFLFVAKDTASFHFVFADAPGGNSLNYRNLSAHGRLELQTIVHQVRIEVGEVAWAFSCPLNVAVTELEDYIQKIVQQYVNSVLQSQRRPSKNISSEAVSMPEIASGLEKFRADYPIGQKTAFIIMQFGSSKPHQAIVTCIKNTLKTHGITALRADDKEYMDDLFPNIKTYMHACDFGVAVYDRITEDDFNPNVSLEVGYMLGMGKNVLLLKDKTLKSLQTDLTGKLYKAFDTNDIENTMPQHIEKWLSDRGLA</sequence>
<dbReference type="EMBL" id="AONC01000032">
    <property type="protein sequence ID" value="EXJ14963.1"/>
    <property type="molecule type" value="Genomic_DNA"/>
</dbReference>
<gene>
    <name evidence="1" type="ORF">D779_1970</name>
</gene>
<protein>
    <recommendedName>
        <fullName evidence="3">CD-NTase-associated protein 12/Pycsar effector protein TIR domain-containing protein</fullName>
    </recommendedName>
</protein>
<dbReference type="Proteomes" id="UP000019460">
    <property type="component" value="Unassembled WGS sequence"/>
</dbReference>
<accession>W9V5Z4</accession>
<comment type="caution">
    <text evidence="1">The sequence shown here is derived from an EMBL/GenBank/DDBJ whole genome shotgun (WGS) entry which is preliminary data.</text>
</comment>
<dbReference type="PATRIC" id="fig|1249627.3.peg.2290"/>
<reference evidence="1 2" key="1">
    <citation type="submission" date="2012-11" db="EMBL/GenBank/DDBJ databases">
        <title>Genome assembly of Thiorhodococcus sp. AK35.</title>
        <authorList>
            <person name="Nupur N."/>
            <person name="Khatri I."/>
            <person name="Subramanian S."/>
            <person name="Pinnaka A."/>
        </authorList>
    </citation>
    <scope>NUCLEOTIDE SEQUENCE [LARGE SCALE GENOMIC DNA]</scope>
    <source>
        <strain evidence="1 2">AK35</strain>
    </source>
</reference>
<name>W9V5Z4_9GAMM</name>
<keyword evidence="2" id="KW-1185">Reference proteome</keyword>
<dbReference type="SUPFAM" id="SSF52309">
    <property type="entry name" value="N-(deoxy)ribosyltransferase-like"/>
    <property type="match status" value="1"/>
</dbReference>